<keyword evidence="7" id="KW-1185">Reference proteome</keyword>
<keyword evidence="2 5" id="KW-0812">Transmembrane</keyword>
<dbReference type="NCBIfam" id="NF003977">
    <property type="entry name" value="PRK05470.1-1"/>
    <property type="match status" value="1"/>
</dbReference>
<gene>
    <name evidence="6" type="primary">frdD</name>
    <name evidence="6" type="ORF">V6255_18425</name>
</gene>
<keyword evidence="6" id="KW-0560">Oxidoreductase</keyword>
<dbReference type="Gene3D" id="1.20.1300.10">
    <property type="entry name" value="Fumarate reductase/succinate dehydrogenase, transmembrane subunit"/>
    <property type="match status" value="1"/>
</dbReference>
<dbReference type="SUPFAM" id="SSF81343">
    <property type="entry name" value="Fumarate reductase respiratory complex transmembrane subunits"/>
    <property type="match status" value="1"/>
</dbReference>
<comment type="caution">
    <text evidence="6">The sequence shown here is derived from an EMBL/GenBank/DDBJ whole genome shotgun (WGS) entry which is preliminary data.</text>
</comment>
<evidence type="ECO:0000256" key="1">
    <source>
        <dbReference type="ARBA" id="ARBA00022475"/>
    </source>
</evidence>
<dbReference type="Proteomes" id="UP001366060">
    <property type="component" value="Unassembled WGS sequence"/>
</dbReference>
<dbReference type="InterPro" id="IPR003418">
    <property type="entry name" value="Fumarate_red_D"/>
</dbReference>
<evidence type="ECO:0000256" key="4">
    <source>
        <dbReference type="ARBA" id="ARBA00023136"/>
    </source>
</evidence>
<name>A0ABU9HHQ9_9GAMM</name>
<keyword evidence="3 5" id="KW-1133">Transmembrane helix</keyword>
<dbReference type="EMBL" id="JBAKBA010000243">
    <property type="protein sequence ID" value="MEL0661086.1"/>
    <property type="molecule type" value="Genomic_DNA"/>
</dbReference>
<feature type="transmembrane region" description="Helical" evidence="5">
    <location>
        <begin position="15"/>
        <end position="47"/>
    </location>
</feature>
<evidence type="ECO:0000313" key="6">
    <source>
        <dbReference type="EMBL" id="MEL0661086.1"/>
    </source>
</evidence>
<dbReference type="GO" id="GO:0008177">
    <property type="term" value="F:succinate dehydrogenase (quinone) activity"/>
    <property type="evidence" value="ECO:0007669"/>
    <property type="project" value="UniProtKB-EC"/>
</dbReference>
<accession>A0ABU9HHQ9</accession>
<evidence type="ECO:0000256" key="2">
    <source>
        <dbReference type="ARBA" id="ARBA00022692"/>
    </source>
</evidence>
<protein>
    <submittedName>
        <fullName evidence="6">Fumarate reductase subunit FrdD</fullName>
        <ecNumber evidence="6">1.3.5.1</ecNumber>
    </submittedName>
</protein>
<proteinExistence type="predicted"/>
<dbReference type="InterPro" id="IPR034804">
    <property type="entry name" value="SQR/QFR_C/D"/>
</dbReference>
<evidence type="ECO:0000256" key="3">
    <source>
        <dbReference type="ARBA" id="ARBA00022989"/>
    </source>
</evidence>
<evidence type="ECO:0000313" key="7">
    <source>
        <dbReference type="Proteomes" id="UP001366060"/>
    </source>
</evidence>
<dbReference type="Pfam" id="PF02313">
    <property type="entry name" value="Fumarate_red_D"/>
    <property type="match status" value="1"/>
</dbReference>
<reference evidence="6 7" key="1">
    <citation type="submission" date="2024-02" db="EMBL/GenBank/DDBJ databases">
        <title>Bacteria isolated from the canopy kelp, Nereocystis luetkeana.</title>
        <authorList>
            <person name="Pfister C.A."/>
            <person name="Younker I.T."/>
            <person name="Light S.H."/>
        </authorList>
    </citation>
    <scope>NUCLEOTIDE SEQUENCE [LARGE SCALE GENOMIC DNA]</scope>
    <source>
        <strain evidence="6 7">TI.2.07</strain>
    </source>
</reference>
<feature type="non-terminal residue" evidence="6">
    <location>
        <position position="1"/>
    </location>
</feature>
<organism evidence="6 7">
    <name type="scientific">Psychromonas arctica</name>
    <dbReference type="NCBI Taxonomy" id="168275"/>
    <lineage>
        <taxon>Bacteria</taxon>
        <taxon>Pseudomonadati</taxon>
        <taxon>Pseudomonadota</taxon>
        <taxon>Gammaproteobacteria</taxon>
        <taxon>Alteromonadales</taxon>
        <taxon>Psychromonadaceae</taxon>
        <taxon>Psychromonas</taxon>
    </lineage>
</organism>
<keyword evidence="4 5" id="KW-0472">Membrane</keyword>
<sequence>NKLQEKKYIRSNEPVFWGLFVAGGMITAFLTPVMVLVTGLLITLGIIDADHLSYDKFHEFASSWNRAAIILVLVA</sequence>
<feature type="non-terminal residue" evidence="6">
    <location>
        <position position="75"/>
    </location>
</feature>
<evidence type="ECO:0000256" key="5">
    <source>
        <dbReference type="SAM" id="Phobius"/>
    </source>
</evidence>
<keyword evidence="1" id="KW-1003">Cell membrane</keyword>
<dbReference type="EC" id="1.3.5.1" evidence="6"/>